<reference evidence="3" key="1">
    <citation type="journal article" date="2019" name="Int. J. Syst. Evol. Microbiol.">
        <title>The Global Catalogue of Microorganisms (GCM) 10K type strain sequencing project: providing services to taxonomists for standard genome sequencing and annotation.</title>
        <authorList>
            <consortium name="The Broad Institute Genomics Platform"/>
            <consortium name="The Broad Institute Genome Sequencing Center for Infectious Disease"/>
            <person name="Wu L."/>
            <person name="Ma J."/>
        </authorList>
    </citation>
    <scope>NUCLEOTIDE SEQUENCE [LARGE SCALE GENOMIC DNA]</scope>
    <source>
        <strain evidence="3">KACC 11588</strain>
    </source>
</reference>
<sequence>MTAVNRRQTAELEILDHQIGLREKEVTNLVGAVRMGRFSLSLSQALEIAEADLAELRARRSAATPQRISLPEDLPLVYRAHVQDTVASLSHEKALGRASEMLRSLIEKVTVTYDPDQKCHQLTINGDLRVLLELGGAHDKPDGDPAGRGGGSPARRPFPSSANDKAPTNGGGSRSSTQMQTAQGLFWAVCIVSRFGWLRGQDLK</sequence>
<feature type="compositionally biased region" description="Basic and acidic residues" evidence="1">
    <location>
        <begin position="136"/>
        <end position="145"/>
    </location>
</feature>
<evidence type="ECO:0000313" key="2">
    <source>
        <dbReference type="EMBL" id="MFC5568430.1"/>
    </source>
</evidence>
<evidence type="ECO:0000256" key="1">
    <source>
        <dbReference type="SAM" id="MobiDB-lite"/>
    </source>
</evidence>
<organism evidence="2 3">
    <name type="scientific">Rubellimicrobium aerolatum</name>
    <dbReference type="NCBI Taxonomy" id="490979"/>
    <lineage>
        <taxon>Bacteria</taxon>
        <taxon>Pseudomonadati</taxon>
        <taxon>Pseudomonadota</taxon>
        <taxon>Alphaproteobacteria</taxon>
        <taxon>Rhodobacterales</taxon>
        <taxon>Roseobacteraceae</taxon>
        <taxon>Rubellimicrobium</taxon>
    </lineage>
</organism>
<dbReference type="Proteomes" id="UP001596056">
    <property type="component" value="Unassembled WGS sequence"/>
</dbReference>
<dbReference type="RefSeq" id="WP_209843649.1">
    <property type="nucleotide sequence ID" value="NZ_JAGGJP010000059.1"/>
</dbReference>
<keyword evidence="3" id="KW-1185">Reference proteome</keyword>
<dbReference type="EMBL" id="JBHSNA010000061">
    <property type="protein sequence ID" value="MFC5568430.1"/>
    <property type="molecule type" value="Genomic_DNA"/>
</dbReference>
<name>A0ABW0SII6_9RHOB</name>
<feature type="region of interest" description="Disordered" evidence="1">
    <location>
        <begin position="135"/>
        <end position="178"/>
    </location>
</feature>
<gene>
    <name evidence="2" type="ORF">ACFPOC_18775</name>
</gene>
<evidence type="ECO:0000313" key="3">
    <source>
        <dbReference type="Proteomes" id="UP001596056"/>
    </source>
</evidence>
<protein>
    <submittedName>
        <fullName evidence="2">Uncharacterized protein</fullName>
    </submittedName>
</protein>
<proteinExistence type="predicted"/>
<accession>A0ABW0SII6</accession>
<comment type="caution">
    <text evidence="2">The sequence shown here is derived from an EMBL/GenBank/DDBJ whole genome shotgun (WGS) entry which is preliminary data.</text>
</comment>
<feature type="compositionally biased region" description="Low complexity" evidence="1">
    <location>
        <begin position="153"/>
        <end position="162"/>
    </location>
</feature>